<dbReference type="InterPro" id="IPR003131">
    <property type="entry name" value="T1-type_BTB"/>
</dbReference>
<evidence type="ECO:0000259" key="2">
    <source>
        <dbReference type="PROSITE" id="PS50048"/>
    </source>
</evidence>
<dbReference type="InterPro" id="IPR011333">
    <property type="entry name" value="SKP1/BTB/POZ_sf"/>
</dbReference>
<dbReference type="InterPro" id="IPR001138">
    <property type="entry name" value="Zn2Cys6_DnaBD"/>
</dbReference>
<dbReference type="CDD" id="cd00067">
    <property type="entry name" value="GAL4"/>
    <property type="match status" value="1"/>
</dbReference>
<reference evidence="4" key="1">
    <citation type="submission" date="2023-06" db="EMBL/GenBank/DDBJ databases">
        <title>Genome-scale phylogeny and comparative genomics of the fungal order Sordariales.</title>
        <authorList>
            <consortium name="Lawrence Berkeley National Laboratory"/>
            <person name="Hensen N."/>
            <person name="Bonometti L."/>
            <person name="Westerberg I."/>
            <person name="Brannstrom I.O."/>
            <person name="Guillou S."/>
            <person name="Cros-Aarteil S."/>
            <person name="Calhoun S."/>
            <person name="Haridas S."/>
            <person name="Kuo A."/>
            <person name="Mondo S."/>
            <person name="Pangilinan J."/>
            <person name="Riley R."/>
            <person name="LaButti K."/>
            <person name="Andreopoulos B."/>
            <person name="Lipzen A."/>
            <person name="Chen C."/>
            <person name="Yanf M."/>
            <person name="Daum C."/>
            <person name="Ng V."/>
            <person name="Clum A."/>
            <person name="Steindorff A."/>
            <person name="Ohm R."/>
            <person name="Martin F."/>
            <person name="Silar P."/>
            <person name="Natvig D."/>
            <person name="Lalanne C."/>
            <person name="Gautier V."/>
            <person name="Ament-velasquez S.L."/>
            <person name="Kruys A."/>
            <person name="Hutchinson M.I."/>
            <person name="Powell A.J."/>
            <person name="Barry K."/>
            <person name="Miller A.N."/>
            <person name="Grigoriev I.V."/>
            <person name="Debuchy R."/>
            <person name="Gladieux P."/>
            <person name="Thoren M.H."/>
            <person name="Johannesson H."/>
        </authorList>
    </citation>
    <scope>NUCLEOTIDE SEQUENCE</scope>
    <source>
        <strain evidence="4">SMH3391-2</strain>
    </source>
</reference>
<dbReference type="PROSITE" id="PS50097">
    <property type="entry name" value="BTB"/>
    <property type="match status" value="1"/>
</dbReference>
<dbReference type="InterPro" id="IPR036864">
    <property type="entry name" value="Zn2-C6_fun-type_DNA-bd_sf"/>
</dbReference>
<dbReference type="Pfam" id="PF02214">
    <property type="entry name" value="BTB_2"/>
    <property type="match status" value="1"/>
</dbReference>
<dbReference type="Gene3D" id="4.10.240.10">
    <property type="entry name" value="Zn(2)-C6 fungal-type DNA-binding domain"/>
    <property type="match status" value="1"/>
</dbReference>
<sequence length="539" mass="60596">MVGVPGRSKGCNTCRKRKKGCDFLRPACRQCLKAGLSCAGYERPRTFVNTTGPGSHAYTAVAATRTTNINTTITLPDSLARAAYEDRYIAMFWDAYIPLGRDIEPYQAFVNPSWPKVAQNLYPYHAVLRKAVLALGLSTIGRRDRQQWMVHEGLAFYACALKDMLGELRRPERWRSDALLASSEILSLYEILYGKDDGNDSHSLSQVQSWLSHNMGTMALLLQRPPEMHTEGNANHIFHSVRMHLAISCLKMRRRCPLSSHQWKTIPFIHITKTPKDALLDIFVDCPGMLQDLDLVSAPSNGDKLKMADLLGECWRLDGELTRWLDHHAIPEKLDRIQVAAIANPPTAREIVAVKVMTLYWTMCILVYSTLRQAVPECQLDTLPPRTEPRQYCRNIANVIEVLFHPIAGMFGMHCTPLPILTVISYLDSVDSSSRGSTTAANYDVTFDGGHNIEPHLCSTEEVVLNAGGRKYTTTVGTLVDRSEFFASLSSGRWAIPKNEDGSIFVDADPDIFEYVLRYLRRGVFPLAFNRETGHDYKL</sequence>
<dbReference type="PANTHER" id="PTHR38111:SF11">
    <property type="entry name" value="TRANSCRIPTION FACTOR DOMAIN-CONTAINING PROTEIN-RELATED"/>
    <property type="match status" value="1"/>
</dbReference>
<accession>A0AA40BVI0</accession>
<evidence type="ECO:0000313" key="4">
    <source>
        <dbReference type="EMBL" id="KAK0615154.1"/>
    </source>
</evidence>
<dbReference type="EMBL" id="JAULSR010000007">
    <property type="protein sequence ID" value="KAK0615154.1"/>
    <property type="molecule type" value="Genomic_DNA"/>
</dbReference>
<dbReference type="SUPFAM" id="SSF54695">
    <property type="entry name" value="POZ domain"/>
    <property type="match status" value="1"/>
</dbReference>
<keyword evidence="1" id="KW-0539">Nucleus</keyword>
<dbReference type="GO" id="GO:0008270">
    <property type="term" value="F:zinc ion binding"/>
    <property type="evidence" value="ECO:0007669"/>
    <property type="project" value="InterPro"/>
</dbReference>
<feature type="domain" description="BTB" evidence="3">
    <location>
        <begin position="461"/>
        <end position="529"/>
    </location>
</feature>
<keyword evidence="5" id="KW-1185">Reference proteome</keyword>
<dbReference type="PROSITE" id="PS50048">
    <property type="entry name" value="ZN2_CY6_FUNGAL_2"/>
    <property type="match status" value="1"/>
</dbReference>
<evidence type="ECO:0000256" key="1">
    <source>
        <dbReference type="ARBA" id="ARBA00023242"/>
    </source>
</evidence>
<name>A0AA40BVI0_9PEZI</name>
<organism evidence="4 5">
    <name type="scientific">Bombardia bombarda</name>
    <dbReference type="NCBI Taxonomy" id="252184"/>
    <lineage>
        <taxon>Eukaryota</taxon>
        <taxon>Fungi</taxon>
        <taxon>Dikarya</taxon>
        <taxon>Ascomycota</taxon>
        <taxon>Pezizomycotina</taxon>
        <taxon>Sordariomycetes</taxon>
        <taxon>Sordariomycetidae</taxon>
        <taxon>Sordariales</taxon>
        <taxon>Lasiosphaeriaceae</taxon>
        <taxon>Bombardia</taxon>
    </lineage>
</organism>
<dbReference type="Gene3D" id="3.30.710.10">
    <property type="entry name" value="Potassium Channel Kv1.1, Chain A"/>
    <property type="match status" value="1"/>
</dbReference>
<comment type="caution">
    <text evidence="4">The sequence shown here is derived from an EMBL/GenBank/DDBJ whole genome shotgun (WGS) entry which is preliminary data.</text>
</comment>
<dbReference type="SMART" id="SM00066">
    <property type="entry name" value="GAL4"/>
    <property type="match status" value="1"/>
</dbReference>
<protein>
    <recommendedName>
        <fullName evidence="6">Zn(2)-C6 fungal-type domain-containing protein</fullName>
    </recommendedName>
</protein>
<dbReference type="CDD" id="cd18316">
    <property type="entry name" value="BTB_POZ_KCTD-like"/>
    <property type="match status" value="1"/>
</dbReference>
<evidence type="ECO:0008006" key="6">
    <source>
        <dbReference type="Google" id="ProtNLM"/>
    </source>
</evidence>
<evidence type="ECO:0000259" key="3">
    <source>
        <dbReference type="PROSITE" id="PS50097"/>
    </source>
</evidence>
<proteinExistence type="predicted"/>
<dbReference type="Pfam" id="PF00172">
    <property type="entry name" value="Zn_clus"/>
    <property type="match status" value="1"/>
</dbReference>
<gene>
    <name evidence="4" type="ORF">B0T17DRAFT_619960</name>
</gene>
<dbReference type="Proteomes" id="UP001174934">
    <property type="component" value="Unassembled WGS sequence"/>
</dbReference>
<dbReference type="InterPro" id="IPR000210">
    <property type="entry name" value="BTB/POZ_dom"/>
</dbReference>
<dbReference type="GO" id="GO:0000981">
    <property type="term" value="F:DNA-binding transcription factor activity, RNA polymerase II-specific"/>
    <property type="evidence" value="ECO:0007669"/>
    <property type="project" value="InterPro"/>
</dbReference>
<dbReference type="InterPro" id="IPR053178">
    <property type="entry name" value="Osmoadaptation_assoc"/>
</dbReference>
<evidence type="ECO:0000313" key="5">
    <source>
        <dbReference type="Proteomes" id="UP001174934"/>
    </source>
</evidence>
<dbReference type="GO" id="GO:0051260">
    <property type="term" value="P:protein homooligomerization"/>
    <property type="evidence" value="ECO:0007669"/>
    <property type="project" value="InterPro"/>
</dbReference>
<feature type="domain" description="Zn(2)-C6 fungal-type" evidence="2">
    <location>
        <begin position="10"/>
        <end position="38"/>
    </location>
</feature>
<dbReference type="PANTHER" id="PTHR38111">
    <property type="entry name" value="ZN(2)-C6 FUNGAL-TYPE DOMAIN-CONTAINING PROTEIN-RELATED"/>
    <property type="match status" value="1"/>
</dbReference>
<dbReference type="SUPFAM" id="SSF57701">
    <property type="entry name" value="Zn2/Cys6 DNA-binding domain"/>
    <property type="match status" value="1"/>
</dbReference>
<dbReference type="AlphaFoldDB" id="A0AA40BVI0"/>
<dbReference type="PROSITE" id="PS00463">
    <property type="entry name" value="ZN2_CY6_FUNGAL_1"/>
    <property type="match status" value="1"/>
</dbReference>